<name>A0A8T0HWJ3_CERPU</name>
<comment type="caution">
    <text evidence="2">The sequence shown here is derived from an EMBL/GenBank/DDBJ whole genome shotgun (WGS) entry which is preliminary data.</text>
</comment>
<sequence length="467" mass="50388">MDMGRGFLFLSTPSVMVTKKVLALTPLPTPWGQCIFQEWEPNFNPDYPAGLKLPTWISLTKLPHEFKPVEGLIAATLGPVYQADPQNKFLRDPRFCVGLDLTQGWPSALAVRGLGNHLNTIILNYEHAPIRCRFCLNLNHRVADCDELKLNGSMSPTAPPNPQAMRQQAPAQASALAIVTPHRQAADQNRASDMPIPHDDGFTVVRPRKSKTPPKQPSHSQYQNQPGCQAPSGHAEAAPNQPILTSDQVMDMLANNEAEDGLPMSWSPGRYGRNPGSKRSAGIASRQNSPVRSNASSKRLLTSPPVLPQPAQVRIPDPEGDLCILLDTPPAVAFRQIEAIKRQSNQAQPSSASSSSLGLEHFPTQHLGSPDGQDIEQNGSPGAISEAPAPQRSSADPFLLTDVTSKAGRQNIPDLNDSGSETSSRVNSIKIAASYKAKWEAVNRRLDAAAANQAQPDSNSPLNTPAS</sequence>
<evidence type="ECO:0008006" key="4">
    <source>
        <dbReference type="Google" id="ProtNLM"/>
    </source>
</evidence>
<proteinExistence type="predicted"/>
<feature type="region of interest" description="Disordered" evidence="1">
    <location>
        <begin position="154"/>
        <end position="239"/>
    </location>
</feature>
<feature type="region of interest" description="Disordered" evidence="1">
    <location>
        <begin position="259"/>
        <end position="314"/>
    </location>
</feature>
<feature type="compositionally biased region" description="Polar residues" evidence="1">
    <location>
        <begin position="285"/>
        <end position="300"/>
    </location>
</feature>
<feature type="compositionally biased region" description="Polar residues" evidence="1">
    <location>
        <begin position="217"/>
        <end position="227"/>
    </location>
</feature>
<dbReference type="EMBL" id="CM026426">
    <property type="protein sequence ID" value="KAG0575157.1"/>
    <property type="molecule type" value="Genomic_DNA"/>
</dbReference>
<reference evidence="2" key="1">
    <citation type="submission" date="2020-06" db="EMBL/GenBank/DDBJ databases">
        <title>WGS assembly of Ceratodon purpureus strain R40.</title>
        <authorList>
            <person name="Carey S.B."/>
            <person name="Jenkins J."/>
            <person name="Shu S."/>
            <person name="Lovell J.T."/>
            <person name="Sreedasyam A."/>
            <person name="Maumus F."/>
            <person name="Tiley G.P."/>
            <person name="Fernandez-Pozo N."/>
            <person name="Barry K."/>
            <person name="Chen C."/>
            <person name="Wang M."/>
            <person name="Lipzen A."/>
            <person name="Daum C."/>
            <person name="Saski C.A."/>
            <person name="Payton A.C."/>
            <person name="Mcbreen J.C."/>
            <person name="Conrad R.E."/>
            <person name="Kollar L.M."/>
            <person name="Olsson S."/>
            <person name="Huttunen S."/>
            <person name="Landis J.B."/>
            <person name="Wickett N.J."/>
            <person name="Johnson M.G."/>
            <person name="Rensing S.A."/>
            <person name="Grimwood J."/>
            <person name="Schmutz J."/>
            <person name="Mcdaniel S.F."/>
        </authorList>
    </citation>
    <scope>NUCLEOTIDE SEQUENCE</scope>
    <source>
        <strain evidence="2">R40</strain>
    </source>
</reference>
<dbReference type="AlphaFoldDB" id="A0A8T0HWJ3"/>
<protein>
    <recommendedName>
        <fullName evidence="4">DUF4283 domain-containing protein</fullName>
    </recommendedName>
</protein>
<evidence type="ECO:0000313" key="3">
    <source>
        <dbReference type="Proteomes" id="UP000822688"/>
    </source>
</evidence>
<organism evidence="2 3">
    <name type="scientific">Ceratodon purpureus</name>
    <name type="common">Fire moss</name>
    <name type="synonym">Dicranum purpureum</name>
    <dbReference type="NCBI Taxonomy" id="3225"/>
    <lineage>
        <taxon>Eukaryota</taxon>
        <taxon>Viridiplantae</taxon>
        <taxon>Streptophyta</taxon>
        <taxon>Embryophyta</taxon>
        <taxon>Bryophyta</taxon>
        <taxon>Bryophytina</taxon>
        <taxon>Bryopsida</taxon>
        <taxon>Dicranidae</taxon>
        <taxon>Pseudoditrichales</taxon>
        <taxon>Ditrichaceae</taxon>
        <taxon>Ceratodon</taxon>
    </lineage>
</organism>
<feature type="compositionally biased region" description="Low complexity" evidence="1">
    <location>
        <begin position="163"/>
        <end position="175"/>
    </location>
</feature>
<dbReference type="InterPro" id="IPR040256">
    <property type="entry name" value="At4g02000-like"/>
</dbReference>
<dbReference type="Proteomes" id="UP000822688">
    <property type="component" value="Chromosome V"/>
</dbReference>
<dbReference type="PANTHER" id="PTHR31286">
    <property type="entry name" value="GLYCINE-RICH CELL WALL STRUCTURAL PROTEIN 1.8-LIKE"/>
    <property type="match status" value="1"/>
</dbReference>
<dbReference type="PANTHER" id="PTHR31286:SF180">
    <property type="entry name" value="OS10G0362600 PROTEIN"/>
    <property type="match status" value="1"/>
</dbReference>
<gene>
    <name evidence="2" type="ORF">KC19_VG322700</name>
</gene>
<evidence type="ECO:0000313" key="2">
    <source>
        <dbReference type="EMBL" id="KAG0575157.1"/>
    </source>
</evidence>
<feature type="compositionally biased region" description="Low complexity" evidence="1">
    <location>
        <begin position="343"/>
        <end position="356"/>
    </location>
</feature>
<accession>A0A8T0HWJ3</accession>
<evidence type="ECO:0000256" key="1">
    <source>
        <dbReference type="SAM" id="MobiDB-lite"/>
    </source>
</evidence>
<feature type="region of interest" description="Disordered" evidence="1">
    <location>
        <begin position="343"/>
        <end position="426"/>
    </location>
</feature>
<feature type="compositionally biased region" description="Polar residues" evidence="1">
    <location>
        <begin position="417"/>
        <end position="426"/>
    </location>
</feature>
<keyword evidence="3" id="KW-1185">Reference proteome</keyword>